<evidence type="ECO:0000256" key="4">
    <source>
        <dbReference type="ARBA" id="ARBA00012425"/>
    </source>
</evidence>
<accession>C4QY23</accession>
<evidence type="ECO:0000256" key="14">
    <source>
        <dbReference type="ARBA" id="ARBA00023159"/>
    </source>
</evidence>
<evidence type="ECO:0000256" key="8">
    <source>
        <dbReference type="ARBA" id="ARBA00022723"/>
    </source>
</evidence>
<dbReference type="AlphaFoldDB" id="C4QY23"/>
<reference evidence="22 23" key="1">
    <citation type="journal article" date="2009" name="Nat. Biotechnol.">
        <title>Genome sequence of the recombinant protein production host Pichia pastoris.</title>
        <authorList>
            <person name="De Schutter K."/>
            <person name="Lin Y.C."/>
            <person name="Tiels P."/>
            <person name="Van Hecke A."/>
            <person name="Glinka S."/>
            <person name="Weber-Lehmann J."/>
            <person name="Rouze P."/>
            <person name="Van de Peer Y."/>
            <person name="Callewaert N."/>
        </authorList>
    </citation>
    <scope>NUCLEOTIDE SEQUENCE [LARGE SCALE GENOMIC DNA]</scope>
    <source>
        <strain evidence="23">GS115 / ATCC 20864</strain>
    </source>
</reference>
<dbReference type="EC" id="2.7.11.23" evidence="3"/>
<dbReference type="FunCoup" id="C4QY23">
    <property type="interactions" value="1104"/>
</dbReference>
<keyword evidence="15" id="KW-0804">Transcription</keyword>
<evidence type="ECO:0000259" key="21">
    <source>
        <dbReference type="PROSITE" id="PS50011"/>
    </source>
</evidence>
<keyword evidence="16" id="KW-0539">Nucleus</keyword>
<dbReference type="Gene3D" id="1.10.510.10">
    <property type="entry name" value="Transferase(Phosphotransferase) domain 1"/>
    <property type="match status" value="1"/>
</dbReference>
<evidence type="ECO:0000256" key="9">
    <source>
        <dbReference type="ARBA" id="ARBA00022741"/>
    </source>
</evidence>
<dbReference type="OMA" id="YFKNGGP"/>
<keyword evidence="12" id="KW-0460">Magnesium</keyword>
<dbReference type="PANTHER" id="PTHR24056">
    <property type="entry name" value="CELL DIVISION PROTEIN KINASE"/>
    <property type="match status" value="1"/>
</dbReference>
<evidence type="ECO:0000256" key="18">
    <source>
        <dbReference type="ARBA" id="ARBA00047811"/>
    </source>
</evidence>
<keyword evidence="9" id="KW-0547">Nucleotide-binding</keyword>
<keyword evidence="8" id="KW-0479">Metal-binding</keyword>
<dbReference type="GO" id="GO:0000122">
    <property type="term" value="P:negative regulation of transcription by RNA polymerase II"/>
    <property type="evidence" value="ECO:0007669"/>
    <property type="project" value="EnsemblFungi"/>
</dbReference>
<dbReference type="eggNOG" id="KOG0666">
    <property type="taxonomic scope" value="Eukaryota"/>
</dbReference>
<keyword evidence="7" id="KW-0808">Transferase</keyword>
<dbReference type="RefSeq" id="XP_002490427.1">
    <property type="nucleotide sequence ID" value="XM_002490382.1"/>
</dbReference>
<evidence type="ECO:0000313" key="23">
    <source>
        <dbReference type="Proteomes" id="UP000000314"/>
    </source>
</evidence>
<comment type="subcellular location">
    <subcellularLocation>
        <location evidence="1">Nucleus</location>
    </subcellularLocation>
</comment>
<comment type="catalytic activity">
    <reaction evidence="18">
        <text>L-threonyl-[protein] + ATP = O-phospho-L-threonyl-[protein] + ADP + H(+)</text>
        <dbReference type="Rhea" id="RHEA:46608"/>
        <dbReference type="Rhea" id="RHEA-COMP:11060"/>
        <dbReference type="Rhea" id="RHEA-COMP:11605"/>
        <dbReference type="ChEBI" id="CHEBI:15378"/>
        <dbReference type="ChEBI" id="CHEBI:30013"/>
        <dbReference type="ChEBI" id="CHEBI:30616"/>
        <dbReference type="ChEBI" id="CHEBI:61977"/>
        <dbReference type="ChEBI" id="CHEBI:456216"/>
        <dbReference type="EC" id="2.7.11.22"/>
    </reaction>
</comment>
<dbReference type="EC" id="2.7.11.22" evidence="4"/>
<comment type="catalytic activity">
    <reaction evidence="20">
        <text>[DNA-directed RNA polymerase] + ATP = phospho-[DNA-directed RNA polymerase] + ADP + H(+)</text>
        <dbReference type="Rhea" id="RHEA:10216"/>
        <dbReference type="Rhea" id="RHEA-COMP:11321"/>
        <dbReference type="Rhea" id="RHEA-COMP:11322"/>
        <dbReference type="ChEBI" id="CHEBI:15378"/>
        <dbReference type="ChEBI" id="CHEBI:30616"/>
        <dbReference type="ChEBI" id="CHEBI:43176"/>
        <dbReference type="ChEBI" id="CHEBI:68546"/>
        <dbReference type="ChEBI" id="CHEBI:456216"/>
        <dbReference type="EC" id="2.7.11.23"/>
    </reaction>
</comment>
<keyword evidence="6" id="KW-0723">Serine/threonine-protein kinase</keyword>
<dbReference type="GO" id="GO:0031648">
    <property type="term" value="P:protein destabilization"/>
    <property type="evidence" value="ECO:0007669"/>
    <property type="project" value="EnsemblFungi"/>
</dbReference>
<dbReference type="GeneID" id="8197755"/>
<dbReference type="KEGG" id="ppa:PAS_chr1-4_0305"/>
<protein>
    <recommendedName>
        <fullName evidence="17">Cyclin-dependent kinase 8</fullName>
        <ecNumber evidence="4">2.7.11.22</ecNumber>
        <ecNumber evidence="3">2.7.11.23</ecNumber>
    </recommendedName>
</protein>
<dbReference type="CDD" id="cd07842">
    <property type="entry name" value="STKc_CDK8_like"/>
    <property type="match status" value="1"/>
</dbReference>
<evidence type="ECO:0000256" key="6">
    <source>
        <dbReference type="ARBA" id="ARBA00022527"/>
    </source>
</evidence>
<evidence type="ECO:0000256" key="10">
    <source>
        <dbReference type="ARBA" id="ARBA00022777"/>
    </source>
</evidence>
<keyword evidence="14" id="KW-0010">Activator</keyword>
<dbReference type="PROSITE" id="PS00108">
    <property type="entry name" value="PROTEIN_KINASE_ST"/>
    <property type="match status" value="1"/>
</dbReference>
<dbReference type="PROSITE" id="PS50011">
    <property type="entry name" value="PROTEIN_KINASE_DOM"/>
    <property type="match status" value="1"/>
</dbReference>
<evidence type="ECO:0000313" key="22">
    <source>
        <dbReference type="EMBL" id="CAY68146.1"/>
    </source>
</evidence>
<evidence type="ECO:0000256" key="7">
    <source>
        <dbReference type="ARBA" id="ARBA00022679"/>
    </source>
</evidence>
<organism evidence="22 23">
    <name type="scientific">Komagataella phaffii (strain GS115 / ATCC 20864)</name>
    <name type="common">Yeast</name>
    <name type="synonym">Pichia pastoris</name>
    <dbReference type="NCBI Taxonomy" id="644223"/>
    <lineage>
        <taxon>Eukaryota</taxon>
        <taxon>Fungi</taxon>
        <taxon>Dikarya</taxon>
        <taxon>Ascomycota</taxon>
        <taxon>Saccharomycotina</taxon>
        <taxon>Pichiomycetes</taxon>
        <taxon>Pichiales</taxon>
        <taxon>Pichiaceae</taxon>
        <taxon>Komagataella</taxon>
    </lineage>
</organism>
<comment type="similarity">
    <text evidence="2">Belongs to the protein kinase superfamily. CMGC Ser/Thr protein kinase family. CDC2/CDKX subfamily.</text>
</comment>
<evidence type="ECO:0000256" key="2">
    <source>
        <dbReference type="ARBA" id="ARBA00006485"/>
    </source>
</evidence>
<dbReference type="EMBL" id="FN392319">
    <property type="protein sequence ID" value="CAY68146.1"/>
    <property type="molecule type" value="Genomic_DNA"/>
</dbReference>
<evidence type="ECO:0000256" key="15">
    <source>
        <dbReference type="ARBA" id="ARBA00023163"/>
    </source>
</evidence>
<evidence type="ECO:0000256" key="11">
    <source>
        <dbReference type="ARBA" id="ARBA00022840"/>
    </source>
</evidence>
<dbReference type="InterPro" id="IPR011009">
    <property type="entry name" value="Kinase-like_dom_sf"/>
</dbReference>
<dbReference type="InterPro" id="IPR000719">
    <property type="entry name" value="Prot_kinase_dom"/>
</dbReference>
<evidence type="ECO:0000256" key="17">
    <source>
        <dbReference type="ARBA" id="ARBA00041823"/>
    </source>
</evidence>
<dbReference type="GO" id="GO:0045944">
    <property type="term" value="P:positive regulation of transcription by RNA polymerase II"/>
    <property type="evidence" value="ECO:0007669"/>
    <property type="project" value="EnsemblFungi"/>
</dbReference>
<dbReference type="GO" id="GO:0070481">
    <property type="term" value="P:nuclear-transcribed mRNA catabolic process, non-stop decay"/>
    <property type="evidence" value="ECO:0007669"/>
    <property type="project" value="EnsemblFungi"/>
</dbReference>
<dbReference type="InParanoid" id="C4QY23"/>
<dbReference type="STRING" id="644223.C4QY23"/>
<dbReference type="PANTHER" id="PTHR24056:SF495">
    <property type="entry name" value="CYCLIN-DEPENDENT KINASE 8-RELATED"/>
    <property type="match status" value="1"/>
</dbReference>
<sequence>MNRLYNQTQQPMRMASNDFFSIGPYRKRKDQSRESVLDKYTILGYIASGTYGKVFKASGKSKDNQKQFYAIKKFKIDSKDSEITHYTGISQSAIREISLCKELKNENVINLTEIVLENKCIYMISEFAEYDLLQIIHHHSHPDLKPINEQMLKSILFQILQGLNYLHENWIIHRDLKPANIMVTSEGIVKIGDLGLARKFNNLLQTLYTGDKVVVTIWYRSPELLLGARHYTPAIDLWAVGCILAELLSLRPIFKGEEAKIDKKQLPFQENQLLKIIEILGTPTVHSWKSLKDYPEYHQLSKFNIFPPNLSAWFHSMGGQNKNCLGLLSNLLQYDPADRLSAHSALSHDWFSESPAITKNVFKNTKVKYPIRKIQKDDVNLLNQSQQYSNIGQKRAIQDDGSRKRRA</sequence>
<dbReference type="GO" id="GO:0005524">
    <property type="term" value="F:ATP binding"/>
    <property type="evidence" value="ECO:0007669"/>
    <property type="project" value="UniProtKB-KW"/>
</dbReference>
<comment type="catalytic activity">
    <reaction evidence="19">
        <text>L-seryl-[protein] + ATP = O-phospho-L-seryl-[protein] + ADP + H(+)</text>
        <dbReference type="Rhea" id="RHEA:17989"/>
        <dbReference type="Rhea" id="RHEA-COMP:9863"/>
        <dbReference type="Rhea" id="RHEA-COMP:11604"/>
        <dbReference type="ChEBI" id="CHEBI:15378"/>
        <dbReference type="ChEBI" id="CHEBI:29999"/>
        <dbReference type="ChEBI" id="CHEBI:30616"/>
        <dbReference type="ChEBI" id="CHEBI:83421"/>
        <dbReference type="ChEBI" id="CHEBI:456216"/>
        <dbReference type="EC" id="2.7.11.22"/>
    </reaction>
</comment>
<dbReference type="GO" id="GO:0060258">
    <property type="term" value="P:negative regulation of filamentous growth"/>
    <property type="evidence" value="ECO:0007669"/>
    <property type="project" value="EnsemblFungi"/>
</dbReference>
<evidence type="ECO:0000256" key="20">
    <source>
        <dbReference type="ARBA" id="ARBA00049280"/>
    </source>
</evidence>
<evidence type="ECO:0000256" key="5">
    <source>
        <dbReference type="ARBA" id="ARBA00022491"/>
    </source>
</evidence>
<dbReference type="GO" id="GO:0008353">
    <property type="term" value="F:RNA polymerase II CTD heptapeptide repeat kinase activity"/>
    <property type="evidence" value="ECO:0007669"/>
    <property type="project" value="UniProtKB-EC"/>
</dbReference>
<keyword evidence="23" id="KW-1185">Reference proteome</keyword>
<feature type="domain" description="Protein kinase" evidence="21">
    <location>
        <begin position="40"/>
        <end position="351"/>
    </location>
</feature>
<dbReference type="Pfam" id="PF00069">
    <property type="entry name" value="Pkinase"/>
    <property type="match status" value="1"/>
</dbReference>
<dbReference type="OrthoDB" id="6284126at2759"/>
<proteinExistence type="inferred from homology"/>
<dbReference type="SMART" id="SM00220">
    <property type="entry name" value="S_TKc"/>
    <property type="match status" value="1"/>
</dbReference>
<dbReference type="GO" id="GO:0004693">
    <property type="term" value="F:cyclin-dependent protein serine/threonine kinase activity"/>
    <property type="evidence" value="ECO:0007669"/>
    <property type="project" value="UniProtKB-EC"/>
</dbReference>
<dbReference type="SMR" id="C4QY23"/>
<keyword evidence="11" id="KW-0067">ATP-binding</keyword>
<evidence type="ECO:0000256" key="16">
    <source>
        <dbReference type="ARBA" id="ARBA00023242"/>
    </source>
</evidence>
<dbReference type="InterPro" id="IPR008271">
    <property type="entry name" value="Ser/Thr_kinase_AS"/>
</dbReference>
<keyword evidence="5" id="KW-0678">Repressor</keyword>
<evidence type="ECO:0000256" key="1">
    <source>
        <dbReference type="ARBA" id="ARBA00004123"/>
    </source>
</evidence>
<gene>
    <name evidence="22" type="ordered locus">PAS_chr1-4_0305</name>
</gene>
<keyword evidence="10 22" id="KW-0418">Kinase</keyword>
<dbReference type="GO" id="GO:0016592">
    <property type="term" value="C:mediator complex"/>
    <property type="evidence" value="ECO:0007669"/>
    <property type="project" value="EnsemblFungi"/>
</dbReference>
<dbReference type="FunFam" id="1.10.510.10:FF:000408">
    <property type="entry name" value="Serine/threonine-protein kinase SSN3"/>
    <property type="match status" value="1"/>
</dbReference>
<dbReference type="HOGENOM" id="CLU_000288_181_6_1"/>
<dbReference type="GO" id="GO:1990508">
    <property type="term" value="C:CKM complex"/>
    <property type="evidence" value="ECO:0007669"/>
    <property type="project" value="EnsemblFungi"/>
</dbReference>
<dbReference type="SUPFAM" id="SSF56112">
    <property type="entry name" value="Protein kinase-like (PK-like)"/>
    <property type="match status" value="1"/>
</dbReference>
<dbReference type="Gene3D" id="3.30.200.20">
    <property type="entry name" value="Phosphorylase Kinase, domain 1"/>
    <property type="match status" value="1"/>
</dbReference>
<keyword evidence="13" id="KW-0805">Transcription regulation</keyword>
<evidence type="ECO:0000256" key="13">
    <source>
        <dbReference type="ARBA" id="ARBA00023015"/>
    </source>
</evidence>
<evidence type="ECO:0000256" key="19">
    <source>
        <dbReference type="ARBA" id="ARBA00048367"/>
    </source>
</evidence>
<dbReference type="Proteomes" id="UP000000314">
    <property type="component" value="Chromosome 1"/>
</dbReference>
<dbReference type="InterPro" id="IPR050108">
    <property type="entry name" value="CDK"/>
</dbReference>
<dbReference type="GO" id="GO:0046872">
    <property type="term" value="F:metal ion binding"/>
    <property type="evidence" value="ECO:0007669"/>
    <property type="project" value="UniProtKB-KW"/>
</dbReference>
<evidence type="ECO:0000256" key="12">
    <source>
        <dbReference type="ARBA" id="ARBA00022842"/>
    </source>
</evidence>
<name>C4QY23_KOMPG</name>
<evidence type="ECO:0000256" key="3">
    <source>
        <dbReference type="ARBA" id="ARBA00012409"/>
    </source>
</evidence>